<dbReference type="EMBL" id="CP150951">
    <property type="protein sequence ID" value="WZC49414.2"/>
    <property type="molecule type" value="Genomic_DNA"/>
</dbReference>
<accession>A0ABZ2V4H8</accession>
<dbReference type="Gene3D" id="3.40.50.360">
    <property type="match status" value="1"/>
</dbReference>
<dbReference type="GO" id="GO:0016491">
    <property type="term" value="F:oxidoreductase activity"/>
    <property type="evidence" value="ECO:0007669"/>
    <property type="project" value="UniProtKB-KW"/>
</dbReference>
<name>A0ABZ2V4H8_9RHOB</name>
<keyword evidence="5" id="KW-1185">Reference proteome</keyword>
<comment type="similarity">
    <text evidence="1">Belongs to the NAD(P)H dehydrogenase (quinone) family.</text>
</comment>
<evidence type="ECO:0000259" key="3">
    <source>
        <dbReference type="Pfam" id="PF02525"/>
    </source>
</evidence>
<feature type="domain" description="Flavodoxin-like fold" evidence="3">
    <location>
        <begin position="4"/>
        <end position="187"/>
    </location>
</feature>
<dbReference type="EC" id="1.6.99.-" evidence="4"/>
<keyword evidence="2 4" id="KW-0560">Oxidoreductase</keyword>
<dbReference type="InterPro" id="IPR051545">
    <property type="entry name" value="NAD(P)H_dehydrogenase_qn"/>
</dbReference>
<dbReference type="InterPro" id="IPR003680">
    <property type="entry name" value="Flavodoxin_fold"/>
</dbReference>
<evidence type="ECO:0000256" key="1">
    <source>
        <dbReference type="ARBA" id="ARBA00006252"/>
    </source>
</evidence>
<dbReference type="RefSeq" id="WP_373636907.1">
    <property type="nucleotide sequence ID" value="NZ_CP150951.2"/>
</dbReference>
<dbReference type="SUPFAM" id="SSF52218">
    <property type="entry name" value="Flavoproteins"/>
    <property type="match status" value="1"/>
</dbReference>
<dbReference type="PANTHER" id="PTHR10204:SF34">
    <property type="entry name" value="NAD(P)H DEHYDROGENASE [QUINONE] 1 ISOFORM 1"/>
    <property type="match status" value="1"/>
</dbReference>
<evidence type="ECO:0000256" key="2">
    <source>
        <dbReference type="ARBA" id="ARBA00023002"/>
    </source>
</evidence>
<dbReference type="Proteomes" id="UP001440612">
    <property type="component" value="Chromosome"/>
</dbReference>
<gene>
    <name evidence="4" type="ORF">AABB29_01780</name>
</gene>
<dbReference type="EC" id="1.-.-.-" evidence="4"/>
<organism evidence="4 5">
    <name type="scientific">Yoonia phaeophyticola</name>
    <dbReference type="NCBI Taxonomy" id="3137369"/>
    <lineage>
        <taxon>Bacteria</taxon>
        <taxon>Pseudomonadati</taxon>
        <taxon>Pseudomonadota</taxon>
        <taxon>Alphaproteobacteria</taxon>
        <taxon>Rhodobacterales</taxon>
        <taxon>Paracoccaceae</taxon>
        <taxon>Yoonia</taxon>
    </lineage>
</organism>
<evidence type="ECO:0000313" key="5">
    <source>
        <dbReference type="Proteomes" id="UP001440612"/>
    </source>
</evidence>
<reference evidence="5" key="1">
    <citation type="submission" date="2024-04" db="EMBL/GenBank/DDBJ databases">
        <title>Phylogenomic analyses of a clade within the roseobacter group suggest taxonomic reassignments of species of the genera Aestuariivita, Citreicella, Loktanella, Nautella, Pelagibaca, Ruegeria, Thalassobius, Thiobacimonas and Tropicibacter, and the proposal o.</title>
        <authorList>
            <person name="Jeon C.O."/>
        </authorList>
    </citation>
    <scope>NUCLEOTIDE SEQUENCE [LARGE SCALE GENOMIC DNA]</scope>
    <source>
        <strain evidence="5">BS5-3</strain>
    </source>
</reference>
<proteinExistence type="inferred from homology"/>
<dbReference type="Pfam" id="PF02525">
    <property type="entry name" value="Flavodoxin_2"/>
    <property type="match status" value="1"/>
</dbReference>
<sequence length="196" mass="22031">MAQKRILILNGHPGQTSLSRQFAESYAKAAQQAGAEIRTHHLSEMQFDMDMGSGNYSQTKPLEPQLDRFMADLEWANHFVLTTPMWWGGLPAKLKGLFDRALLPGRAFDTRVTKMGMPTPMLTGKTGHVIMTSDTPRWFQRLIYKSAIIHQLKKQILGFVGIKLTRYTYFSGASDATAATVARWIDKVEKQGKLTA</sequence>
<dbReference type="PANTHER" id="PTHR10204">
    <property type="entry name" value="NAD P H OXIDOREDUCTASE-RELATED"/>
    <property type="match status" value="1"/>
</dbReference>
<protein>
    <submittedName>
        <fullName evidence="4">NAD(P)H-dependent oxidoreductase</fullName>
        <ecNumber evidence="4">1.-.-.-</ecNumber>
        <ecNumber evidence="4">1.6.99.-</ecNumber>
    </submittedName>
</protein>
<evidence type="ECO:0000313" key="4">
    <source>
        <dbReference type="EMBL" id="WZC49414.2"/>
    </source>
</evidence>
<dbReference type="InterPro" id="IPR029039">
    <property type="entry name" value="Flavoprotein-like_sf"/>
</dbReference>